<proteinExistence type="predicted"/>
<sequence>MILFLNVNNNTIELYCEEGIIKIPFQNAGQLYNYVEENSNILYITNAVQTTPVEVINMIKSMGVSVQDDMPVDTGIKYLYSASEGTIYINEFLKFEGRFDIKLIDEQMGKIIQDSQ</sequence>
<dbReference type="EMBL" id="LAZR01037790">
    <property type="protein sequence ID" value="KKL21296.1"/>
    <property type="molecule type" value="Genomic_DNA"/>
</dbReference>
<name>A0A0F9DUF6_9ZZZZ</name>
<organism evidence="1">
    <name type="scientific">marine sediment metagenome</name>
    <dbReference type="NCBI Taxonomy" id="412755"/>
    <lineage>
        <taxon>unclassified sequences</taxon>
        <taxon>metagenomes</taxon>
        <taxon>ecological metagenomes</taxon>
    </lineage>
</organism>
<feature type="non-terminal residue" evidence="1">
    <location>
        <position position="116"/>
    </location>
</feature>
<comment type="caution">
    <text evidence="1">The sequence shown here is derived from an EMBL/GenBank/DDBJ whole genome shotgun (WGS) entry which is preliminary data.</text>
</comment>
<dbReference type="AlphaFoldDB" id="A0A0F9DUF6"/>
<reference evidence="1" key="1">
    <citation type="journal article" date="2015" name="Nature">
        <title>Complex archaea that bridge the gap between prokaryotes and eukaryotes.</title>
        <authorList>
            <person name="Spang A."/>
            <person name="Saw J.H."/>
            <person name="Jorgensen S.L."/>
            <person name="Zaremba-Niedzwiedzka K."/>
            <person name="Martijn J."/>
            <person name="Lind A.E."/>
            <person name="van Eijk R."/>
            <person name="Schleper C."/>
            <person name="Guy L."/>
            <person name="Ettema T.J."/>
        </authorList>
    </citation>
    <scope>NUCLEOTIDE SEQUENCE</scope>
</reference>
<accession>A0A0F9DUF6</accession>
<gene>
    <name evidence="1" type="ORF">LCGC14_2446890</name>
</gene>
<evidence type="ECO:0000313" key="1">
    <source>
        <dbReference type="EMBL" id="KKL21296.1"/>
    </source>
</evidence>
<protein>
    <submittedName>
        <fullName evidence="1">Uncharacterized protein</fullName>
    </submittedName>
</protein>